<dbReference type="Pfam" id="PF13563">
    <property type="entry name" value="2_5_RNA_ligase2"/>
    <property type="match status" value="1"/>
</dbReference>
<dbReference type="NCBIfam" id="TIGR02258">
    <property type="entry name" value="2_5_ligase"/>
    <property type="match status" value="1"/>
</dbReference>
<evidence type="ECO:0000313" key="4">
    <source>
        <dbReference type="Proteomes" id="UP001528040"/>
    </source>
</evidence>
<dbReference type="EC" id="3.1.4.58" evidence="2"/>
<feature type="short sequence motif" description="HXTX 1" evidence="2">
    <location>
        <begin position="36"/>
        <end position="39"/>
    </location>
</feature>
<sequence length="180" mass="19456">MRAFIACPLPDHVTSALADLAARVKVGRAVPEENLHLTLAFLEEQPVEVLEALHEELEVISSPLFEVCFRGLEPMGGKTPSVLAIRAEGAEALQKQVSGAARLAGISLPHRRFRGHVTIARLPRHPAEADQVALGHALEVFGAVELPPVTVDQFALFRSELHPDGARHEVLAEYDLSTSG</sequence>
<feature type="short sequence motif" description="HXTX 2" evidence="2">
    <location>
        <begin position="116"/>
        <end position="119"/>
    </location>
</feature>
<dbReference type="InterPro" id="IPR009097">
    <property type="entry name" value="Cyclic_Pdiesterase"/>
</dbReference>
<dbReference type="InterPro" id="IPR004175">
    <property type="entry name" value="RNA_CPDase"/>
</dbReference>
<name>A0ABT4W0Q2_9RHOB</name>
<dbReference type="PANTHER" id="PTHR35561">
    <property type="entry name" value="RNA 2',3'-CYCLIC PHOSPHODIESTERASE"/>
    <property type="match status" value="1"/>
</dbReference>
<gene>
    <name evidence="3" type="primary">thpR</name>
    <name evidence="3" type="ORF">O2N63_07820</name>
</gene>
<proteinExistence type="inferred from homology"/>
<dbReference type="Gene3D" id="3.90.1140.10">
    <property type="entry name" value="Cyclic phosphodiesterase"/>
    <property type="match status" value="1"/>
</dbReference>
<comment type="similarity">
    <text evidence="2">Belongs to the 2H phosphoesterase superfamily. ThpR family.</text>
</comment>
<dbReference type="PANTHER" id="PTHR35561:SF1">
    <property type="entry name" value="RNA 2',3'-CYCLIC PHOSPHODIESTERASE"/>
    <property type="match status" value="1"/>
</dbReference>
<comment type="caution">
    <text evidence="3">The sequence shown here is derived from an EMBL/GenBank/DDBJ whole genome shotgun (WGS) entry which is preliminary data.</text>
</comment>
<keyword evidence="4" id="KW-1185">Reference proteome</keyword>
<evidence type="ECO:0000256" key="1">
    <source>
        <dbReference type="ARBA" id="ARBA00022801"/>
    </source>
</evidence>
<dbReference type="EMBL" id="JAQIIO010000003">
    <property type="protein sequence ID" value="MDA5093994.1"/>
    <property type="molecule type" value="Genomic_DNA"/>
</dbReference>
<accession>A0ABT4W0Q2</accession>
<dbReference type="RefSeq" id="WP_271053692.1">
    <property type="nucleotide sequence ID" value="NZ_JAQIIO010000003.1"/>
</dbReference>
<comment type="catalytic activity">
    <reaction evidence="2">
        <text>a 3'-end 2',3'-cyclophospho-ribonucleotide-RNA + H2O = a 3'-end 2'-phospho-ribonucleotide-RNA + H(+)</text>
        <dbReference type="Rhea" id="RHEA:11828"/>
        <dbReference type="Rhea" id="RHEA-COMP:10464"/>
        <dbReference type="Rhea" id="RHEA-COMP:17353"/>
        <dbReference type="ChEBI" id="CHEBI:15377"/>
        <dbReference type="ChEBI" id="CHEBI:15378"/>
        <dbReference type="ChEBI" id="CHEBI:83064"/>
        <dbReference type="ChEBI" id="CHEBI:173113"/>
        <dbReference type="EC" id="3.1.4.58"/>
    </reaction>
</comment>
<organism evidence="3 4">
    <name type="scientific">Aliiroseovarius salicola</name>
    <dbReference type="NCBI Taxonomy" id="3009082"/>
    <lineage>
        <taxon>Bacteria</taxon>
        <taxon>Pseudomonadati</taxon>
        <taxon>Pseudomonadota</taxon>
        <taxon>Alphaproteobacteria</taxon>
        <taxon>Rhodobacterales</taxon>
        <taxon>Paracoccaceae</taxon>
        <taxon>Aliiroseovarius</taxon>
    </lineage>
</organism>
<dbReference type="HAMAP" id="MF_01940">
    <property type="entry name" value="RNA_CPDase"/>
    <property type="match status" value="1"/>
</dbReference>
<reference evidence="3 4" key="1">
    <citation type="submission" date="2023-01" db="EMBL/GenBank/DDBJ databases">
        <authorList>
            <person name="Yoon J.-W."/>
        </authorList>
    </citation>
    <scope>NUCLEOTIDE SEQUENCE [LARGE SCALE GENOMIC DNA]</scope>
    <source>
        <strain evidence="3 4">KMU-50</strain>
    </source>
</reference>
<dbReference type="Proteomes" id="UP001528040">
    <property type="component" value="Unassembled WGS sequence"/>
</dbReference>
<keyword evidence="1 2" id="KW-0378">Hydrolase</keyword>
<feature type="active site" description="Proton acceptor" evidence="2">
    <location>
        <position position="116"/>
    </location>
</feature>
<evidence type="ECO:0000313" key="3">
    <source>
        <dbReference type="EMBL" id="MDA5093994.1"/>
    </source>
</evidence>
<comment type="function">
    <text evidence="2">Hydrolyzes RNA 2',3'-cyclic phosphodiester to an RNA 2'-phosphomonoester.</text>
</comment>
<evidence type="ECO:0000256" key="2">
    <source>
        <dbReference type="HAMAP-Rule" id="MF_01940"/>
    </source>
</evidence>
<dbReference type="SUPFAM" id="SSF55144">
    <property type="entry name" value="LigT-like"/>
    <property type="match status" value="1"/>
</dbReference>
<feature type="active site" description="Proton donor" evidence="2">
    <location>
        <position position="36"/>
    </location>
</feature>
<protein>
    <recommendedName>
        <fullName evidence="2">RNA 2',3'-cyclic phosphodiesterase</fullName>
        <shortName evidence="2">RNA 2',3'-CPDase</shortName>
        <ecNumber evidence="2">3.1.4.58</ecNumber>
    </recommendedName>
</protein>